<reference evidence="11" key="2">
    <citation type="submission" date="2017-04" db="EMBL/GenBank/DDBJ databases">
        <title>Function of individual gut microbiota members based on whole genome sequencing of pure cultures obtained from chicken caecum.</title>
        <authorList>
            <person name="Medvecky M."/>
            <person name="Cejkova D."/>
            <person name="Polansky O."/>
            <person name="Karasova D."/>
            <person name="Kubasova T."/>
            <person name="Cizek A."/>
            <person name="Rychlik I."/>
        </authorList>
    </citation>
    <scope>NUCLEOTIDE SEQUENCE [LARGE SCALE GENOMIC DNA]</scope>
    <source>
        <strain evidence="11">An144</strain>
    </source>
</reference>
<dbReference type="GO" id="GO:0046933">
    <property type="term" value="F:proton-transporting ATP synthase activity, rotational mechanism"/>
    <property type="evidence" value="ECO:0007669"/>
    <property type="project" value="UniProtKB-UniRule"/>
</dbReference>
<dbReference type="Pfam" id="PF01990">
    <property type="entry name" value="ATP-synt_F"/>
    <property type="match status" value="1"/>
</dbReference>
<accession>A0A1Y3ULJ3</accession>
<evidence type="ECO:0000256" key="4">
    <source>
        <dbReference type="HAMAP-Rule" id="MF_00312"/>
    </source>
</evidence>
<dbReference type="HAMAP" id="MF_00312">
    <property type="entry name" value="ATP_synth_F_arch"/>
    <property type="match status" value="1"/>
</dbReference>
<dbReference type="GeneID" id="60872385"/>
<dbReference type="Proteomes" id="UP001290582">
    <property type="component" value="Unassembled WGS sequence"/>
</dbReference>
<keyword evidence="3 4" id="KW-0406">Ion transport</keyword>
<reference evidence="8" key="4">
    <citation type="journal article" date="2018" name="BMC Genomics">
        <title>Whole genome sequencing and function prediction of 133 gut anaerobes isolated from chicken caecum in pure cultures.</title>
        <authorList>
            <person name="Medvecky M."/>
            <person name="Cejkova D."/>
            <person name="Polansky O."/>
            <person name="Karasova D."/>
            <person name="Kubasova T."/>
            <person name="Cizek A."/>
            <person name="Rychlik I."/>
        </authorList>
    </citation>
    <scope>NUCLEOTIDE SEQUENCE</scope>
    <source>
        <strain evidence="8">An144</strain>
    </source>
</reference>
<sequence>MTYKIGVIGDKDSVLPFKLFGFDVRFVDTAAEIRQAIEEMADKDYGVIYITEEYAQKVSETIARFDEVMTPAIVLIPNHSGSLGIGQQNIRDRVEKAVGQNIL</sequence>
<dbReference type="GO" id="GO:0005524">
    <property type="term" value="F:ATP binding"/>
    <property type="evidence" value="ECO:0007669"/>
    <property type="project" value="UniProtKB-UniRule"/>
</dbReference>
<dbReference type="SUPFAM" id="SSF159468">
    <property type="entry name" value="AtpF-like"/>
    <property type="match status" value="1"/>
</dbReference>
<evidence type="ECO:0000313" key="8">
    <source>
        <dbReference type="EMBL" id="OUQ11655.1"/>
    </source>
</evidence>
<comment type="function">
    <text evidence="4">Produces ATP from ADP in the presence of a proton gradient across the membrane.</text>
</comment>
<dbReference type="NCBIfam" id="NF002384">
    <property type="entry name" value="PRK01395.1"/>
    <property type="match status" value="1"/>
</dbReference>
<dbReference type="InterPro" id="IPR008218">
    <property type="entry name" value="ATPase_V1-cplx_f_g_su"/>
</dbReference>
<dbReference type="GO" id="GO:0046961">
    <property type="term" value="F:proton-transporting ATPase activity, rotational mechanism"/>
    <property type="evidence" value="ECO:0007669"/>
    <property type="project" value="InterPro"/>
</dbReference>
<evidence type="ECO:0000313" key="12">
    <source>
        <dbReference type="Proteomes" id="UP000196503"/>
    </source>
</evidence>
<reference evidence="7 14" key="5">
    <citation type="submission" date="2020-04" db="EMBL/GenBank/DDBJ databases">
        <authorList>
            <person name="Hitch T.C.A."/>
            <person name="Wylensek D."/>
            <person name="Clavel T."/>
        </authorList>
    </citation>
    <scope>NUCLEOTIDE SEQUENCE [LARGE SCALE GENOMIC DNA]</scope>
    <source>
        <strain evidence="7 14">WCA-380-WT-3C</strain>
    </source>
</reference>
<dbReference type="Proteomes" id="UP000588071">
    <property type="component" value="Unassembled WGS sequence"/>
</dbReference>
<dbReference type="Proteomes" id="UP001255696">
    <property type="component" value="Unassembled WGS sequence"/>
</dbReference>
<dbReference type="InterPro" id="IPR022944">
    <property type="entry name" value="ATPase_V1-cplx_fsu_bac/arc"/>
</dbReference>
<evidence type="ECO:0000313" key="9">
    <source>
        <dbReference type="EMBL" id="OUZ18517.1"/>
    </source>
</evidence>
<reference evidence="5" key="6">
    <citation type="submission" date="2023-03" db="EMBL/GenBank/DDBJ databases">
        <authorList>
            <person name="Shen W."/>
            <person name="Cai J."/>
        </authorList>
    </citation>
    <scope>NUCLEOTIDE SEQUENCE</scope>
    <source>
        <strain evidence="5">B245-2</strain>
    </source>
</reference>
<dbReference type="EMBL" id="JAXOGL010000002">
    <property type="protein sequence ID" value="MDZ5597031.1"/>
    <property type="molecule type" value="Genomic_DNA"/>
</dbReference>
<dbReference type="EMBL" id="JARQBI010000010">
    <property type="protein sequence ID" value="MDT2796698.1"/>
    <property type="molecule type" value="Genomic_DNA"/>
</dbReference>
<evidence type="ECO:0000313" key="7">
    <source>
        <dbReference type="EMBL" id="NME49195.1"/>
    </source>
</evidence>
<dbReference type="EMBL" id="LEOY01000002">
    <property type="protein sequence ID" value="RBR31827.1"/>
    <property type="molecule type" value="Genomic_DNA"/>
</dbReference>
<reference evidence="9 12" key="3">
    <citation type="submission" date="2017-05" db="EMBL/GenBank/DDBJ databases">
        <title>The Genome Sequence of Enterococcus faecium 2D5_DIV0622.</title>
        <authorList>
            <consortium name="The Broad Institute Genomics Platform"/>
            <consortium name="The Broad Institute Genomic Center for Infectious Diseases"/>
            <person name="Earl A."/>
            <person name="Manson A."/>
            <person name="Schwartman J."/>
            <person name="Gilmore M."/>
            <person name="Abouelleil A."/>
            <person name="Cao P."/>
            <person name="Chapman S."/>
            <person name="Cusick C."/>
            <person name="Shea T."/>
            <person name="Young S."/>
            <person name="Neafsey D."/>
            <person name="Nusbaum C."/>
            <person name="Birren B."/>
        </authorList>
    </citation>
    <scope>NUCLEOTIDE SEQUENCE [LARGE SCALE GENOMIC DNA]</scope>
    <source>
        <strain evidence="9 12">2D5_DIV0622</strain>
    </source>
</reference>
<reference evidence="10 13" key="1">
    <citation type="submission" date="2015-06" db="EMBL/GenBank/DDBJ databases">
        <title>The Genome Sequence of Enterococcus cecorum 170AEA1.</title>
        <authorList>
            <consortium name="The Broad Institute Genomics Platform"/>
            <consortium name="The Broad Institute Genome Sequencing Center for Infectious Disease"/>
            <person name="Earl A.M."/>
            <person name="Van Tyne D."/>
            <person name="Lebreton F."/>
            <person name="Saavedra J.T."/>
            <person name="Gilmore M.S."/>
            <person name="Manson McGuire A."/>
            <person name="Clock S."/>
            <person name="Crupain M."/>
            <person name="Rangan U."/>
            <person name="Young S."/>
            <person name="Abouelleil A."/>
            <person name="Cao P."/>
            <person name="Chapman S.B."/>
            <person name="Griggs A."/>
            <person name="Priest M."/>
            <person name="Shea T."/>
            <person name="Wortman J."/>
            <person name="Nusbaum C."/>
            <person name="Birren B."/>
        </authorList>
    </citation>
    <scope>NUCLEOTIDE SEQUENCE [LARGE SCALE GENOMIC DNA]</scope>
    <source>
        <strain evidence="10 13">170AEA1</strain>
    </source>
</reference>
<evidence type="ECO:0000313" key="6">
    <source>
        <dbReference type="EMBL" id="MDZ5597031.1"/>
    </source>
</evidence>
<keyword evidence="4" id="KW-0375">Hydrogen ion transport</keyword>
<evidence type="ECO:0000313" key="10">
    <source>
        <dbReference type="EMBL" id="RBR31827.1"/>
    </source>
</evidence>
<dbReference type="RefSeq" id="WP_016250996.1">
    <property type="nucleotide sequence ID" value="NZ_AP035890.1"/>
</dbReference>
<dbReference type="GO" id="GO:0042777">
    <property type="term" value="P:proton motive force-driven plasma membrane ATP synthesis"/>
    <property type="evidence" value="ECO:0007669"/>
    <property type="project" value="UniProtKB-UniRule"/>
</dbReference>
<dbReference type="EMBL" id="JABAFV010000003">
    <property type="protein sequence ID" value="NME49195.1"/>
    <property type="molecule type" value="Genomic_DNA"/>
</dbReference>
<keyword evidence="4" id="KW-0066">ATP synthesis</keyword>
<dbReference type="Proteomes" id="UP000252800">
    <property type="component" value="Unassembled WGS sequence"/>
</dbReference>
<organism evidence="8 11">
    <name type="scientific">Enterococcus cecorum</name>
    <dbReference type="NCBI Taxonomy" id="44008"/>
    <lineage>
        <taxon>Bacteria</taxon>
        <taxon>Bacillati</taxon>
        <taxon>Bacillota</taxon>
        <taxon>Bacilli</taxon>
        <taxon>Lactobacillales</taxon>
        <taxon>Enterococcaceae</taxon>
        <taxon>Enterococcus</taxon>
    </lineage>
</organism>
<comment type="similarity">
    <text evidence="1 4">Belongs to the V-ATPase F subunit family.</text>
</comment>
<evidence type="ECO:0000313" key="14">
    <source>
        <dbReference type="Proteomes" id="UP000588071"/>
    </source>
</evidence>
<dbReference type="InterPro" id="IPR036906">
    <property type="entry name" value="ATPase_V1_fsu_sf"/>
</dbReference>
<evidence type="ECO:0000256" key="1">
    <source>
        <dbReference type="ARBA" id="ARBA00010148"/>
    </source>
</evidence>
<name>A0A1Y3ULJ3_9ENTE</name>
<proteinExistence type="inferred from homology"/>
<evidence type="ECO:0000313" key="13">
    <source>
        <dbReference type="Proteomes" id="UP000252800"/>
    </source>
</evidence>
<protein>
    <recommendedName>
        <fullName evidence="4">V-type ATP synthase subunit F</fullName>
    </recommendedName>
    <alternativeName>
        <fullName evidence="4">V-ATPase subunit F</fullName>
    </alternativeName>
</protein>
<evidence type="ECO:0000313" key="5">
    <source>
        <dbReference type="EMBL" id="MDT2796698.1"/>
    </source>
</evidence>
<gene>
    <name evidence="4" type="primary">atpF</name>
    <name evidence="9" type="ORF">A5869_000158</name>
    <name evidence="8" type="ORF">B5E88_01995</name>
    <name evidence="10" type="ORF">EB18_00250</name>
    <name evidence="7" type="ORF">HF857_02820</name>
    <name evidence="5" type="ORF">P7H47_05500</name>
    <name evidence="6" type="ORF">U1294_02160</name>
</gene>
<dbReference type="EMBL" id="NFLC01000002">
    <property type="protein sequence ID" value="OUQ11655.1"/>
    <property type="molecule type" value="Genomic_DNA"/>
</dbReference>
<evidence type="ECO:0000256" key="2">
    <source>
        <dbReference type="ARBA" id="ARBA00022448"/>
    </source>
</evidence>
<evidence type="ECO:0000313" key="11">
    <source>
        <dbReference type="Proteomes" id="UP000196074"/>
    </source>
</evidence>
<dbReference type="Proteomes" id="UP000196503">
    <property type="component" value="Unassembled WGS sequence"/>
</dbReference>
<dbReference type="Gene3D" id="3.40.50.10580">
    <property type="entry name" value="ATPase, V1 complex, subunit F"/>
    <property type="match status" value="1"/>
</dbReference>
<dbReference type="EMBL" id="NIBL01000001">
    <property type="protein sequence ID" value="OUZ18517.1"/>
    <property type="molecule type" value="Genomic_DNA"/>
</dbReference>
<dbReference type="AlphaFoldDB" id="A0A1Y3ULJ3"/>
<evidence type="ECO:0000256" key="3">
    <source>
        <dbReference type="ARBA" id="ARBA00023065"/>
    </source>
</evidence>
<keyword evidence="2 4" id="KW-0813">Transport</keyword>
<comment type="caution">
    <text evidence="8">The sequence shown here is derived from an EMBL/GenBank/DDBJ whole genome shotgun (WGS) entry which is preliminary data.</text>
</comment>
<dbReference type="Proteomes" id="UP000196074">
    <property type="component" value="Unassembled WGS sequence"/>
</dbReference>
<reference evidence="6" key="7">
    <citation type="submission" date="2023-12" db="EMBL/GenBank/DDBJ databases">
        <title>Molecular genomic analyses of Enterococcus cecorum from sepsis oubreaks in broilers.</title>
        <authorList>
            <person name="Rhoads D."/>
            <person name="Alrubaye A."/>
        </authorList>
    </citation>
    <scope>NUCLEOTIDE SEQUENCE</scope>
    <source>
        <strain evidence="6">1755</strain>
    </source>
</reference>